<reference evidence="5 6" key="2">
    <citation type="submission" date="2016-10" db="EMBL/GenBank/DDBJ databases">
        <authorList>
            <person name="Varghese N."/>
            <person name="Submissions S."/>
        </authorList>
    </citation>
    <scope>NUCLEOTIDE SEQUENCE [LARGE SCALE GENOMIC DNA]</scope>
    <source>
        <strain evidence="3 6">CDM_1</strain>
        <strain evidence="5">CDM_6</strain>
    </source>
</reference>
<name>A0A1G6PBZ3_9EURY</name>
<reference evidence="4" key="1">
    <citation type="submission" date="2016-10" db="EMBL/GenBank/DDBJ databases">
        <authorList>
            <person name="de Groot N.N."/>
        </authorList>
    </citation>
    <scope>NUCLEOTIDE SEQUENCE [LARGE SCALE GENOMIC DNA]</scope>
    <source>
        <strain evidence="4">CDM_6</strain>
    </source>
</reference>
<dbReference type="Proteomes" id="UP000324021">
    <property type="component" value="Unassembled WGS sequence"/>
</dbReference>
<accession>A0A1G6PBZ3</accession>
<dbReference type="AlphaFoldDB" id="A0A1G6PBZ3"/>
<evidence type="ECO:0000313" key="3">
    <source>
        <dbReference type="EMBL" id="SDC77066.1"/>
    </source>
</evidence>
<evidence type="ECO:0000256" key="1">
    <source>
        <dbReference type="SAM" id="MobiDB-lite"/>
    </source>
</evidence>
<evidence type="ECO:0000313" key="6">
    <source>
        <dbReference type="Proteomes" id="UP000324021"/>
    </source>
</evidence>
<keyword evidence="5" id="KW-1185">Reference proteome</keyword>
<dbReference type="InterPro" id="IPR036388">
    <property type="entry name" value="WH-like_DNA-bd_sf"/>
</dbReference>
<dbReference type="EMBL" id="FMZP01000007">
    <property type="protein sequence ID" value="SDC77066.1"/>
    <property type="molecule type" value="Genomic_DNA"/>
</dbReference>
<feature type="domain" description="DUF7344" evidence="2">
    <location>
        <begin position="14"/>
        <end position="96"/>
    </location>
</feature>
<evidence type="ECO:0000313" key="5">
    <source>
        <dbReference type="Proteomes" id="UP000199320"/>
    </source>
</evidence>
<dbReference type="Pfam" id="PF24035">
    <property type="entry name" value="DUF7344"/>
    <property type="match status" value="2"/>
</dbReference>
<proteinExistence type="predicted"/>
<dbReference type="Proteomes" id="UP000199320">
    <property type="component" value="Unassembled WGS sequence"/>
</dbReference>
<evidence type="ECO:0000313" key="4">
    <source>
        <dbReference type="EMBL" id="SET60135.1"/>
    </source>
</evidence>
<organism evidence="3 6">
    <name type="scientific">Natrinema hispanicum</name>
    <dbReference type="NCBI Taxonomy" id="392421"/>
    <lineage>
        <taxon>Archaea</taxon>
        <taxon>Methanobacteriati</taxon>
        <taxon>Methanobacteriota</taxon>
        <taxon>Stenosarchaea group</taxon>
        <taxon>Halobacteria</taxon>
        <taxon>Halobacteriales</taxon>
        <taxon>Natrialbaceae</taxon>
        <taxon>Natrinema</taxon>
    </lineage>
</organism>
<sequence>MSPPPSTELTTALDVLAEPRRRYLLATLRERADASETDAPPASEGMSIDALATAVATMEHGSATVTDEQTGRVRLTLVHAHLPRLVDAGLVVTHTDGDATTVALTDHPLLEAEWVQSILADPTGEAFPADETALNRTLEALRSPRRRTVCAALAKQREAVPVSDLAATVVAREADNGARKANVTESARTAVETSLVHEHLPALSAADLVEYDAAARTVALAIDAPLWQADWATDGPLAAVAEFVRHRAEQGGVATAAHDSDRITADATPSAEPPTDVTPTETAAASTTGSSATTDDRLLWTLARPPAGRSSSRSDQVTNAPSITEREER</sequence>
<feature type="compositionally biased region" description="Low complexity" evidence="1">
    <location>
        <begin position="278"/>
        <end position="293"/>
    </location>
</feature>
<evidence type="ECO:0000259" key="2">
    <source>
        <dbReference type="Pfam" id="PF24035"/>
    </source>
</evidence>
<dbReference type="EMBL" id="FOIC01000009">
    <property type="protein sequence ID" value="SET60135.1"/>
    <property type="molecule type" value="Genomic_DNA"/>
</dbReference>
<feature type="region of interest" description="Disordered" evidence="1">
    <location>
        <begin position="252"/>
        <end position="329"/>
    </location>
</feature>
<protein>
    <recommendedName>
        <fullName evidence="2">DUF7344 domain-containing protein</fullName>
    </recommendedName>
</protein>
<gene>
    <name evidence="4" type="ORF">SAMN04488694_10932</name>
    <name evidence="3" type="ORF">SAMN05192552_100759</name>
</gene>
<dbReference type="OrthoDB" id="247722at2157"/>
<dbReference type="RefSeq" id="WP_092932727.1">
    <property type="nucleotide sequence ID" value="NZ_FMZP01000007.1"/>
</dbReference>
<dbReference type="InterPro" id="IPR055768">
    <property type="entry name" value="DUF7344"/>
</dbReference>
<dbReference type="Gene3D" id="1.10.10.10">
    <property type="entry name" value="Winged helix-like DNA-binding domain superfamily/Winged helix DNA-binding domain"/>
    <property type="match status" value="2"/>
</dbReference>
<feature type="domain" description="DUF7344" evidence="2">
    <location>
        <begin position="139"/>
        <end position="218"/>
    </location>
</feature>